<evidence type="ECO:0000256" key="7">
    <source>
        <dbReference type="ARBA" id="ARBA00022576"/>
    </source>
</evidence>
<comment type="similarity">
    <text evidence="3 14">Belongs to the class-I pyridoxal-phosphate-dependent aminotransferase family.</text>
</comment>
<keyword evidence="8 17" id="KW-0808">Transferase</keyword>
<evidence type="ECO:0000256" key="5">
    <source>
        <dbReference type="ARBA" id="ARBA00012749"/>
    </source>
</evidence>
<comment type="subunit">
    <text evidence="4">Homodimer.</text>
</comment>
<name>A0A061IW29_TRYRA</name>
<comment type="catalytic activity">
    <reaction evidence="13">
        <text>L-tyrosine + 2-oxoglutarate = 3-(4-hydroxyphenyl)pyruvate + L-glutamate</text>
        <dbReference type="Rhea" id="RHEA:15093"/>
        <dbReference type="ChEBI" id="CHEBI:16810"/>
        <dbReference type="ChEBI" id="CHEBI:29985"/>
        <dbReference type="ChEBI" id="CHEBI:36242"/>
        <dbReference type="ChEBI" id="CHEBI:58315"/>
        <dbReference type="EC" id="2.6.1.5"/>
    </reaction>
</comment>
<evidence type="ECO:0000256" key="13">
    <source>
        <dbReference type="ARBA" id="ARBA00047798"/>
    </source>
</evidence>
<dbReference type="PROSITE" id="PS00105">
    <property type="entry name" value="AA_TRANSFER_CLASS_1"/>
    <property type="match status" value="1"/>
</dbReference>
<keyword evidence="7 17" id="KW-0032">Aminotransferase</keyword>
<evidence type="ECO:0000313" key="17">
    <source>
        <dbReference type="EMBL" id="ESL05227.1"/>
    </source>
</evidence>
<dbReference type="EC" id="2.6.1.5" evidence="5"/>
<dbReference type="GO" id="GO:0006559">
    <property type="term" value="P:L-phenylalanine catabolic process"/>
    <property type="evidence" value="ECO:0007669"/>
    <property type="project" value="UniProtKB-UniPathway"/>
</dbReference>
<dbReference type="NCBIfam" id="TIGR01264">
    <property type="entry name" value="tyr_amTase_E"/>
    <property type="match status" value="1"/>
</dbReference>
<proteinExistence type="inferred from homology"/>
<evidence type="ECO:0000259" key="16">
    <source>
        <dbReference type="Pfam" id="PF00155"/>
    </source>
</evidence>
<evidence type="ECO:0000256" key="14">
    <source>
        <dbReference type="PIRNR" id="PIRNR000517"/>
    </source>
</evidence>
<evidence type="ECO:0000256" key="1">
    <source>
        <dbReference type="ARBA" id="ARBA00001933"/>
    </source>
</evidence>
<feature type="modified residue" description="N6-(pyridoxal phosphate)lysine" evidence="15">
    <location>
        <position position="258"/>
    </location>
</feature>
<keyword evidence="18" id="KW-1185">Reference proteome</keyword>
<dbReference type="InterPro" id="IPR004838">
    <property type="entry name" value="NHTrfase_class1_PyrdxlP-BS"/>
</dbReference>
<dbReference type="PANTHER" id="PTHR45744">
    <property type="entry name" value="TYROSINE AMINOTRANSFERASE"/>
    <property type="match status" value="1"/>
</dbReference>
<accession>A0A061IW29</accession>
<dbReference type="InterPro" id="IPR015421">
    <property type="entry name" value="PyrdxlP-dep_Trfase_major"/>
</dbReference>
<dbReference type="CDD" id="cd00609">
    <property type="entry name" value="AAT_like"/>
    <property type="match status" value="1"/>
</dbReference>
<dbReference type="InterPro" id="IPR005957">
    <property type="entry name" value="Tyrosine_aminoTrfase"/>
</dbReference>
<organism evidence="17 18">
    <name type="scientific">Trypanosoma rangeli SC58</name>
    <dbReference type="NCBI Taxonomy" id="429131"/>
    <lineage>
        <taxon>Eukaryota</taxon>
        <taxon>Discoba</taxon>
        <taxon>Euglenozoa</taxon>
        <taxon>Kinetoplastea</taxon>
        <taxon>Metakinetoplastina</taxon>
        <taxon>Trypanosomatida</taxon>
        <taxon>Trypanosomatidae</taxon>
        <taxon>Trypanosoma</taxon>
        <taxon>Herpetosoma</taxon>
    </lineage>
</organism>
<dbReference type="GO" id="GO:0004838">
    <property type="term" value="F:L-tyrosine-2-oxoglutarate transaminase activity"/>
    <property type="evidence" value="ECO:0007669"/>
    <property type="project" value="InterPro"/>
</dbReference>
<dbReference type="VEuPathDB" id="TriTrypDB:TRSC58_07139"/>
<evidence type="ECO:0000313" key="18">
    <source>
        <dbReference type="Proteomes" id="UP000031737"/>
    </source>
</evidence>
<evidence type="ECO:0000256" key="9">
    <source>
        <dbReference type="ARBA" id="ARBA00022878"/>
    </source>
</evidence>
<dbReference type="NCBIfam" id="TIGR01265">
    <property type="entry name" value="tyr_nico_aTase"/>
    <property type="match status" value="1"/>
</dbReference>
<evidence type="ECO:0000256" key="2">
    <source>
        <dbReference type="ARBA" id="ARBA00005203"/>
    </source>
</evidence>
<dbReference type="Pfam" id="PF00155">
    <property type="entry name" value="Aminotran_1_2"/>
    <property type="match status" value="1"/>
</dbReference>
<dbReference type="GO" id="GO:0006572">
    <property type="term" value="P:L-tyrosine catabolic process"/>
    <property type="evidence" value="ECO:0007669"/>
    <property type="project" value="UniProtKB-KW"/>
</dbReference>
<dbReference type="InterPro" id="IPR004839">
    <property type="entry name" value="Aminotransferase_I/II_large"/>
</dbReference>
<comment type="pathway">
    <text evidence="2">Amino-acid degradation; L-phenylalanine degradation; acetoacetate and fumarate from L-phenylalanine: step 2/6.</text>
</comment>
<evidence type="ECO:0000256" key="4">
    <source>
        <dbReference type="ARBA" id="ARBA00011738"/>
    </source>
</evidence>
<evidence type="ECO:0000256" key="12">
    <source>
        <dbReference type="ARBA" id="ARBA00031696"/>
    </source>
</evidence>
<dbReference type="UniPathway" id="UPA00139">
    <property type="reaction ID" value="UER00338"/>
</dbReference>
<evidence type="ECO:0000256" key="8">
    <source>
        <dbReference type="ARBA" id="ARBA00022679"/>
    </source>
</evidence>
<comment type="caution">
    <text evidence="17">The sequence shown here is derived from an EMBL/GenBank/DDBJ whole genome shotgun (WGS) entry which is preliminary data.</text>
</comment>
<dbReference type="Gene3D" id="3.40.640.10">
    <property type="entry name" value="Type I PLP-dependent aspartate aminotransferase-like (Major domain)"/>
    <property type="match status" value="1"/>
</dbReference>
<dbReference type="GO" id="GO:0030170">
    <property type="term" value="F:pyridoxal phosphate binding"/>
    <property type="evidence" value="ECO:0007669"/>
    <property type="project" value="InterPro"/>
</dbReference>
<comment type="cofactor">
    <cofactor evidence="1 14 15">
        <name>pyridoxal 5'-phosphate</name>
        <dbReference type="ChEBI" id="CHEBI:597326"/>
    </cofactor>
</comment>
<dbReference type="PANTHER" id="PTHR45744:SF2">
    <property type="entry name" value="TYROSINE AMINOTRANSFERASE"/>
    <property type="match status" value="1"/>
</dbReference>
<dbReference type="SUPFAM" id="SSF53383">
    <property type="entry name" value="PLP-dependent transferases"/>
    <property type="match status" value="1"/>
</dbReference>
<dbReference type="Gene3D" id="3.90.1150.10">
    <property type="entry name" value="Aspartate Aminotransferase, domain 1"/>
    <property type="match status" value="1"/>
</dbReference>
<feature type="domain" description="Aminotransferase class I/classII large" evidence="16">
    <location>
        <begin position="39"/>
        <end position="410"/>
    </location>
</feature>
<keyword evidence="11" id="KW-0585">Phenylalanine catabolism</keyword>
<dbReference type="AlphaFoldDB" id="A0A061IW29"/>
<dbReference type="OrthoDB" id="7042322at2759"/>
<evidence type="ECO:0000256" key="11">
    <source>
        <dbReference type="ARBA" id="ARBA00023232"/>
    </source>
</evidence>
<evidence type="ECO:0000256" key="6">
    <source>
        <dbReference type="ARBA" id="ARBA00015959"/>
    </source>
</evidence>
<dbReference type="Proteomes" id="UP000031737">
    <property type="component" value="Unassembled WGS sequence"/>
</dbReference>
<gene>
    <name evidence="17" type="ORF">TRSC58_07139</name>
</gene>
<dbReference type="PIRSF" id="PIRSF000517">
    <property type="entry name" value="Tyr_transaminase"/>
    <property type="match status" value="1"/>
</dbReference>
<reference evidence="17 18" key="1">
    <citation type="submission" date="2013-07" db="EMBL/GenBank/DDBJ databases">
        <authorList>
            <person name="Stoco P.H."/>
            <person name="Wagner G."/>
            <person name="Gerber A."/>
            <person name="Zaha A."/>
            <person name="Thompson C."/>
            <person name="Bartholomeu D.C."/>
            <person name="Luckemeyer D.D."/>
            <person name="Bahia D."/>
            <person name="Loreto E."/>
            <person name="Prestes E.B."/>
            <person name="Lima F.M."/>
            <person name="Rodrigues-Luiz G."/>
            <person name="Vallejo G.A."/>
            <person name="Filho J.F."/>
            <person name="Monteiro K.M."/>
            <person name="Tyler K.M."/>
            <person name="de Almeida L.G."/>
            <person name="Ortiz M.F."/>
            <person name="Siervo M.A."/>
            <person name="de Moraes M.H."/>
            <person name="Cunha O.L."/>
            <person name="Mendonca-Neto R."/>
            <person name="Silva R."/>
            <person name="Teixeira S.M."/>
            <person name="Murta S.M."/>
            <person name="Sincero T.C."/>
            <person name="Mendes T.A."/>
            <person name="Urmenyi T.P."/>
            <person name="Silva V.G."/>
            <person name="da Rocha W.D."/>
            <person name="Andersson B."/>
            <person name="Romanha A.J."/>
            <person name="Steindel M."/>
            <person name="de Vasconcelos A.T."/>
            <person name="Grisard E.C."/>
        </authorList>
    </citation>
    <scope>NUCLEOTIDE SEQUENCE [LARGE SCALE GENOMIC DNA]</scope>
    <source>
        <strain evidence="17 18">SC58</strain>
    </source>
</reference>
<dbReference type="EMBL" id="AUPL01007139">
    <property type="protein sequence ID" value="ESL05227.1"/>
    <property type="molecule type" value="Genomic_DNA"/>
</dbReference>
<dbReference type="InterPro" id="IPR015422">
    <property type="entry name" value="PyrdxlP-dep_Trfase_small"/>
</dbReference>
<evidence type="ECO:0000256" key="15">
    <source>
        <dbReference type="PIRSR" id="PIRSR000517-1"/>
    </source>
</evidence>
<protein>
    <recommendedName>
        <fullName evidence="6">Tyrosine aminotransferase</fullName>
        <ecNumber evidence="5">2.6.1.5</ecNumber>
    </recommendedName>
    <alternativeName>
        <fullName evidence="12">L-tyrosine:2-oxoglutarate aminotransferase</fullName>
    </alternativeName>
</protein>
<dbReference type="InterPro" id="IPR005958">
    <property type="entry name" value="TyrNic_aminoTrfase"/>
</dbReference>
<keyword evidence="10 14" id="KW-0663">Pyridoxal phosphate</keyword>
<evidence type="ECO:0000256" key="10">
    <source>
        <dbReference type="ARBA" id="ARBA00022898"/>
    </source>
</evidence>
<sequence>MPTQKMGSWDVSMSNHAGLVVNPIRSISDNAKPSPSPKPIIKLSVGDPTLDKNLLTPASHMEKLKKVVDSQDWNGYLPTVGAPEACDAIATWWRNSFVHNKQLKGSIVKDNVVCCSGGSHGILMAITAICDAGDYVLVPKPGFPHYETVCKAYGLGMHLYNCRADKNWEAIPCVPRRLKDDKTKLIVITNPSNPCGSNFRRQHVEDLVRLAEELRLPMFADEIYAGMVFKGKDPNATFTSVADFDSTVPRVILGGTAKNLVVPGWRLGWLIYVDPHGTGRGFLDGLKRVAMLVCGPNTLAQGAVSEALLNTPQEYLDGIVSKIEESAMYLYEHLAECVGVVPTMPQGSMYVFSKIELEKFKDIKTDVEFFEKLLEEENVQVLPGSIFNLPGFMRVTTTRPVSVYREAVERMKKVVRAKPPIAAVGRRTAKLFTTVLFLRSLHY</sequence>
<keyword evidence="9" id="KW-0828">Tyrosine catabolism</keyword>
<evidence type="ECO:0000256" key="3">
    <source>
        <dbReference type="ARBA" id="ARBA00007441"/>
    </source>
</evidence>
<dbReference type="InterPro" id="IPR015424">
    <property type="entry name" value="PyrdxlP-dep_Trfase"/>
</dbReference>